<dbReference type="GO" id="GO:0008126">
    <property type="term" value="F:acetylesterase activity"/>
    <property type="evidence" value="ECO:0007669"/>
    <property type="project" value="UniProtKB-EC"/>
</dbReference>
<evidence type="ECO:0000313" key="4">
    <source>
        <dbReference type="EMBL" id="QJC22289.1"/>
    </source>
</evidence>
<evidence type="ECO:0000256" key="1">
    <source>
        <dbReference type="ARBA" id="ARBA00010515"/>
    </source>
</evidence>
<dbReference type="InterPro" id="IPR002168">
    <property type="entry name" value="Lipase_GDXG_HIS_AS"/>
</dbReference>
<dbReference type="RefSeq" id="WP_168918216.1">
    <property type="nucleotide sequence ID" value="NZ_CP050804.1"/>
</dbReference>
<sequence>MPNKIDISDLLAPSQKEALAQQNRLAADLYRPGQTIEEMRVAYEQERKWWNEGGPKVPSENILVPTRHGNVSCRLYRGGLSAEPAPVIFFIHGGGFALGSVDTHDRITRVLAQEAEANVVSIDYTLAPEAKYPQAIEETIDVIKYVRERGQEMHVDALEIAFAGDSGGANMSMGTFLKMKAEGCSAPVRAMLLIYGWFGLHDSRSIRRLGGPWDGLTESDFQMYKNLYLSQPEDEFAPFVDILSQDLKDVPPAFILAAGLDPLKDDSRTLADIYRSYGIEHDFVEIPGVIHGFIHHGRLIDEVGKCLKRAAVFFKSQSK</sequence>
<organism evidence="4 5">
    <name type="scientific">Arcanobacterium buesumense</name>
    <dbReference type="NCBI Taxonomy" id="2722751"/>
    <lineage>
        <taxon>Bacteria</taxon>
        <taxon>Bacillati</taxon>
        <taxon>Actinomycetota</taxon>
        <taxon>Actinomycetes</taxon>
        <taxon>Actinomycetales</taxon>
        <taxon>Actinomycetaceae</taxon>
        <taxon>Arcanobacterium</taxon>
    </lineage>
</organism>
<evidence type="ECO:0000256" key="2">
    <source>
        <dbReference type="ARBA" id="ARBA00022801"/>
    </source>
</evidence>
<dbReference type="KEGG" id="arca:HC352_07045"/>
<reference evidence="4 5" key="1">
    <citation type="submission" date="2020-03" db="EMBL/GenBank/DDBJ databases">
        <title>Complete genome of Arcanobacterium buesumensis sp. nov. strain 2701.</title>
        <authorList>
            <person name="Borowiak M."/>
            <person name="Alssahen M."/>
            <person name="Laemmler C."/>
            <person name="Malorny B."/>
            <person name="Hassan A."/>
            <person name="Prenger-Berninghoff E."/>
            <person name="Ploetz M."/>
            <person name="Abdulmawjood A."/>
        </authorList>
    </citation>
    <scope>NUCLEOTIDE SEQUENCE [LARGE SCALE GENOMIC DNA]</scope>
    <source>
        <strain evidence="4 5">2701</strain>
    </source>
</reference>
<keyword evidence="5" id="KW-1185">Reference proteome</keyword>
<evidence type="ECO:0000259" key="3">
    <source>
        <dbReference type="Pfam" id="PF07859"/>
    </source>
</evidence>
<gene>
    <name evidence="4" type="primary">aes</name>
    <name evidence="4" type="ORF">HC352_07045</name>
</gene>
<dbReference type="Pfam" id="PF07859">
    <property type="entry name" value="Abhydrolase_3"/>
    <property type="match status" value="1"/>
</dbReference>
<comment type="similarity">
    <text evidence="1">Belongs to the 'GDXG' lipolytic enzyme family.</text>
</comment>
<accession>A0A6H2EMI9</accession>
<dbReference type="Proteomes" id="UP000502298">
    <property type="component" value="Chromosome"/>
</dbReference>
<dbReference type="AlphaFoldDB" id="A0A6H2EMI9"/>
<dbReference type="EMBL" id="CP050804">
    <property type="protein sequence ID" value="QJC22289.1"/>
    <property type="molecule type" value="Genomic_DNA"/>
</dbReference>
<name>A0A6H2EMI9_9ACTO</name>
<dbReference type="InterPro" id="IPR050300">
    <property type="entry name" value="GDXG_lipolytic_enzyme"/>
</dbReference>
<dbReference type="NCBIfam" id="NF007547">
    <property type="entry name" value="PRK10162.1"/>
    <property type="match status" value="1"/>
</dbReference>
<dbReference type="PANTHER" id="PTHR48081">
    <property type="entry name" value="AB HYDROLASE SUPERFAMILY PROTEIN C4A8.06C"/>
    <property type="match status" value="1"/>
</dbReference>
<dbReference type="InterPro" id="IPR013094">
    <property type="entry name" value="AB_hydrolase_3"/>
</dbReference>
<protein>
    <submittedName>
        <fullName evidence="4">Acetyl esterase</fullName>
        <ecNumber evidence="4">3.1.1.6</ecNumber>
    </submittedName>
</protein>
<dbReference type="PANTHER" id="PTHR48081:SF8">
    <property type="entry name" value="ALPHA_BETA HYDROLASE FOLD-3 DOMAIN-CONTAINING PROTEIN-RELATED"/>
    <property type="match status" value="1"/>
</dbReference>
<dbReference type="InterPro" id="IPR029058">
    <property type="entry name" value="AB_hydrolase_fold"/>
</dbReference>
<dbReference type="PROSITE" id="PS01173">
    <property type="entry name" value="LIPASE_GDXG_HIS"/>
    <property type="match status" value="1"/>
</dbReference>
<dbReference type="EC" id="3.1.1.6" evidence="4"/>
<dbReference type="Gene3D" id="3.40.50.1820">
    <property type="entry name" value="alpha/beta hydrolase"/>
    <property type="match status" value="1"/>
</dbReference>
<proteinExistence type="inferred from homology"/>
<keyword evidence="2 4" id="KW-0378">Hydrolase</keyword>
<dbReference type="SUPFAM" id="SSF53474">
    <property type="entry name" value="alpha/beta-Hydrolases"/>
    <property type="match status" value="1"/>
</dbReference>
<evidence type="ECO:0000313" key="5">
    <source>
        <dbReference type="Proteomes" id="UP000502298"/>
    </source>
</evidence>
<feature type="domain" description="Alpha/beta hydrolase fold-3" evidence="3">
    <location>
        <begin position="88"/>
        <end position="294"/>
    </location>
</feature>